<dbReference type="InterPro" id="IPR008974">
    <property type="entry name" value="TRAF-like"/>
</dbReference>
<dbReference type="PANTHER" id="PTHR24412:SF272">
    <property type="entry name" value="KELCH-LIKE PROTEIN DIABLO"/>
    <property type="match status" value="1"/>
</dbReference>
<evidence type="ECO:0000256" key="2">
    <source>
        <dbReference type="ARBA" id="ARBA00022737"/>
    </source>
</evidence>
<dbReference type="EMBL" id="JAWDGP010001461">
    <property type="protein sequence ID" value="KAK3791652.1"/>
    <property type="molecule type" value="Genomic_DNA"/>
</dbReference>
<evidence type="ECO:0000259" key="4">
    <source>
        <dbReference type="PROSITE" id="PS50097"/>
    </source>
</evidence>
<dbReference type="AlphaFoldDB" id="A0AAE1ARY9"/>
<feature type="domain" description="BTB" evidence="4">
    <location>
        <begin position="167"/>
        <end position="234"/>
    </location>
</feature>
<comment type="caution">
    <text evidence="6">The sequence shown here is derived from an EMBL/GenBank/DDBJ whole genome shotgun (WGS) entry which is preliminary data.</text>
</comment>
<keyword evidence="2" id="KW-0677">Repeat</keyword>
<dbReference type="Proteomes" id="UP001283361">
    <property type="component" value="Unassembled WGS sequence"/>
</dbReference>
<dbReference type="SMART" id="SM00061">
    <property type="entry name" value="MATH"/>
    <property type="match status" value="1"/>
</dbReference>
<keyword evidence="7" id="KW-1185">Reference proteome</keyword>
<name>A0AAE1ARY9_9GAST</name>
<evidence type="ECO:0000313" key="6">
    <source>
        <dbReference type="EMBL" id="KAK3791652.1"/>
    </source>
</evidence>
<evidence type="ECO:0000256" key="1">
    <source>
        <dbReference type="ARBA" id="ARBA00022441"/>
    </source>
</evidence>
<gene>
    <name evidence="6" type="ORF">RRG08_050605</name>
</gene>
<dbReference type="PANTHER" id="PTHR24412">
    <property type="entry name" value="KELCH PROTEIN"/>
    <property type="match status" value="1"/>
</dbReference>
<dbReference type="InterPro" id="IPR002083">
    <property type="entry name" value="MATH/TRAF_dom"/>
</dbReference>
<dbReference type="Gene3D" id="3.30.710.10">
    <property type="entry name" value="Potassium Channel Kv1.1, Chain A"/>
    <property type="match status" value="1"/>
</dbReference>
<feature type="domain" description="MATH" evidence="5">
    <location>
        <begin position="9"/>
        <end position="130"/>
    </location>
</feature>
<dbReference type="Gene3D" id="2.60.210.10">
    <property type="entry name" value="Apoptosis, Tumor Necrosis Factor Receptor Associated Protein 2, Chain A"/>
    <property type="match status" value="1"/>
</dbReference>
<dbReference type="Pfam" id="PF00651">
    <property type="entry name" value="BTB"/>
    <property type="match status" value="1"/>
</dbReference>
<dbReference type="InterPro" id="IPR011333">
    <property type="entry name" value="SKP1/BTB/POZ_sf"/>
</dbReference>
<feature type="region of interest" description="Disordered" evidence="3">
    <location>
        <begin position="357"/>
        <end position="377"/>
    </location>
</feature>
<evidence type="ECO:0000259" key="5">
    <source>
        <dbReference type="PROSITE" id="PS50144"/>
    </source>
</evidence>
<organism evidence="6 7">
    <name type="scientific">Elysia crispata</name>
    <name type="common">lettuce slug</name>
    <dbReference type="NCBI Taxonomy" id="231223"/>
    <lineage>
        <taxon>Eukaryota</taxon>
        <taxon>Metazoa</taxon>
        <taxon>Spiralia</taxon>
        <taxon>Lophotrochozoa</taxon>
        <taxon>Mollusca</taxon>
        <taxon>Gastropoda</taxon>
        <taxon>Heterobranchia</taxon>
        <taxon>Euthyneura</taxon>
        <taxon>Panpulmonata</taxon>
        <taxon>Sacoglossa</taxon>
        <taxon>Placobranchoidea</taxon>
        <taxon>Plakobranchidae</taxon>
        <taxon>Elysia</taxon>
    </lineage>
</organism>
<dbReference type="SUPFAM" id="SSF49599">
    <property type="entry name" value="TRAF domain-like"/>
    <property type="match status" value="1"/>
</dbReference>
<dbReference type="SMART" id="SM00225">
    <property type="entry name" value="BTB"/>
    <property type="match status" value="1"/>
</dbReference>
<dbReference type="InterPro" id="IPR000210">
    <property type="entry name" value="BTB/POZ_dom"/>
</dbReference>
<dbReference type="Gene3D" id="1.25.40.420">
    <property type="match status" value="1"/>
</dbReference>
<keyword evidence="1" id="KW-0880">Kelch repeat</keyword>
<proteinExistence type="predicted"/>
<reference evidence="6" key="1">
    <citation type="journal article" date="2023" name="G3 (Bethesda)">
        <title>A reference genome for the long-term kleptoplast-retaining sea slug Elysia crispata morphotype clarki.</title>
        <authorList>
            <person name="Eastman K.E."/>
            <person name="Pendleton A.L."/>
            <person name="Shaikh M.A."/>
            <person name="Suttiyut T."/>
            <person name="Ogas R."/>
            <person name="Tomko P."/>
            <person name="Gavelis G."/>
            <person name="Widhalm J.R."/>
            <person name="Wisecaver J.H."/>
        </authorList>
    </citation>
    <scope>NUCLEOTIDE SEQUENCE</scope>
    <source>
        <strain evidence="6">ECLA1</strain>
    </source>
</reference>
<accession>A0AAE1ARY9</accession>
<dbReference type="PROSITE" id="PS50144">
    <property type="entry name" value="MATH"/>
    <property type="match status" value="1"/>
</dbReference>
<evidence type="ECO:0008006" key="8">
    <source>
        <dbReference type="Google" id="ProtNLM"/>
    </source>
</evidence>
<feature type="compositionally biased region" description="Polar residues" evidence="3">
    <location>
        <begin position="359"/>
        <end position="369"/>
    </location>
</feature>
<dbReference type="CDD" id="cd18186">
    <property type="entry name" value="BTB_POZ_ZBTB_KLHL-like"/>
    <property type="match status" value="1"/>
</dbReference>
<dbReference type="PROSITE" id="PS50097">
    <property type="entry name" value="BTB"/>
    <property type="match status" value="1"/>
</dbReference>
<evidence type="ECO:0000256" key="3">
    <source>
        <dbReference type="SAM" id="MobiDB-lite"/>
    </source>
</evidence>
<dbReference type="Pfam" id="PF22486">
    <property type="entry name" value="MATH_2"/>
    <property type="match status" value="1"/>
</dbReference>
<dbReference type="SUPFAM" id="SSF54695">
    <property type="entry name" value="POZ domain"/>
    <property type="match status" value="1"/>
</dbReference>
<protein>
    <recommendedName>
        <fullName evidence="8">BTB/POZ domain-containing protein</fullName>
    </recommendedName>
</protein>
<evidence type="ECO:0000313" key="7">
    <source>
        <dbReference type="Proteomes" id="UP001283361"/>
    </source>
</evidence>
<sequence>MEEDKRKTTKTFHFVVGNFSQLEKSVRSPPCVIWDVPWKIVATAHTRESFGFYLECSAVPDDNSWSCQVSAALQMLTWNPHSFPITKNFQHLFKPKEEICGFSDFVALREVLNADNGFIKDDKVILEAQVTADMPHGFRLLGENDDMEAARKMSRSLLALRDEHSFSDVVVVVDGKEFYCHRIILAAASDFFKAALKSDMVEGQQKRITLQDMSVDTFSTLLTWMYSGKNALTEENIFDVWEAADMLQIKFIIPQCLSVCEKIFDTNLRENNCVEYLSEVRLLDEQAKLRVMSYIYKQFSSLDIQSQAKKFKEDEVKYLVAREGLMLYSEDDVVEFVLRWAVEREDFILIGPPEKDLGSKSSGGKTPNYLSGRRSPPASSLAEILQGSRYLCISQGCLHGILANHPLVKADLRCQELVKKIALYKARPHVHRSYCPPAAIHREHCPVTNVLLMCQLQNGEKLTWFDLKNMEWKQSTLVKLISWKPKATLMYYDQGIYVAGDTLIAKYLPKQRQWQSDPLPIFEGIIRIFNDSLFIYTKSKATSKTCSKISHWVGSPLGGEEITDMSIRDVAHIGLTEIIFLGRDDLDSYTILSASEACSTFKMYPNQFGSPCGLVTAFHEEQVLVLQENGYLWSVRACDRLPEIKIKQELCLWTRRTSLKGAVLYNNELIVVGDFSHQSELSAMLDCCLPDVFQRVRTVQSCRVDENDSSGVTLAVLPKSILK</sequence>